<feature type="domain" description="PH" evidence="2">
    <location>
        <begin position="107"/>
        <end position="245"/>
    </location>
</feature>
<dbReference type="InterPro" id="IPR058155">
    <property type="entry name" value="Skg3/CAF120-like_PH"/>
</dbReference>
<feature type="compositionally biased region" description="Basic and acidic residues" evidence="1">
    <location>
        <begin position="499"/>
        <end position="519"/>
    </location>
</feature>
<feature type="region of interest" description="Disordered" evidence="1">
    <location>
        <begin position="780"/>
        <end position="859"/>
    </location>
</feature>
<evidence type="ECO:0000313" key="4">
    <source>
        <dbReference type="Proteomes" id="UP000007304"/>
    </source>
</evidence>
<dbReference type="InParanoid" id="H6C9W5"/>
<dbReference type="InterPro" id="IPR011993">
    <property type="entry name" value="PH-like_dom_sf"/>
</dbReference>
<feature type="compositionally biased region" description="Pro residues" evidence="1">
    <location>
        <begin position="58"/>
        <end position="67"/>
    </location>
</feature>
<feature type="compositionally biased region" description="Low complexity" evidence="1">
    <location>
        <begin position="1157"/>
        <end position="1191"/>
    </location>
</feature>
<evidence type="ECO:0000313" key="3">
    <source>
        <dbReference type="EMBL" id="EHY59968.1"/>
    </source>
</evidence>
<dbReference type="FunFam" id="2.30.29.30:FF:000203">
    <property type="entry name" value="PH domain-containing protein"/>
    <property type="match status" value="1"/>
</dbReference>
<proteinExistence type="predicted"/>
<dbReference type="EMBL" id="JH226136">
    <property type="protein sequence ID" value="EHY59968.1"/>
    <property type="molecule type" value="Genomic_DNA"/>
</dbReference>
<feature type="compositionally biased region" description="Basic and acidic residues" evidence="1">
    <location>
        <begin position="640"/>
        <end position="650"/>
    </location>
</feature>
<dbReference type="RefSeq" id="XP_009160429.1">
    <property type="nucleotide sequence ID" value="XM_009162181.1"/>
</dbReference>
<feature type="region of interest" description="Disordered" evidence="1">
    <location>
        <begin position="479"/>
        <end position="535"/>
    </location>
</feature>
<evidence type="ECO:0000259" key="2">
    <source>
        <dbReference type="PROSITE" id="PS50003"/>
    </source>
</evidence>
<feature type="region of interest" description="Disordered" evidence="1">
    <location>
        <begin position="548"/>
        <end position="694"/>
    </location>
</feature>
<feature type="compositionally biased region" description="Polar residues" evidence="1">
    <location>
        <begin position="557"/>
        <end position="568"/>
    </location>
</feature>
<dbReference type="InterPro" id="IPR001849">
    <property type="entry name" value="PH_domain"/>
</dbReference>
<protein>
    <recommendedName>
        <fullName evidence="2">PH domain-containing protein</fullName>
    </recommendedName>
</protein>
<feature type="compositionally biased region" description="Basic and acidic residues" evidence="1">
    <location>
        <begin position="674"/>
        <end position="688"/>
    </location>
</feature>
<gene>
    <name evidence="3" type="ORF">HMPREF1120_07944</name>
</gene>
<feature type="compositionally biased region" description="Polar residues" evidence="1">
    <location>
        <begin position="886"/>
        <end position="899"/>
    </location>
</feature>
<name>H6C9W5_EXODN</name>
<feature type="region of interest" description="Disordered" evidence="1">
    <location>
        <begin position="1"/>
        <end position="75"/>
    </location>
</feature>
<dbReference type="eggNOG" id="ENOG502QPV9">
    <property type="taxonomic scope" value="Eukaryota"/>
</dbReference>
<dbReference type="VEuPathDB" id="FungiDB:HMPREF1120_07944"/>
<feature type="compositionally biased region" description="Basic and acidic residues" evidence="1">
    <location>
        <begin position="930"/>
        <end position="950"/>
    </location>
</feature>
<feature type="compositionally biased region" description="Low complexity" evidence="1">
    <location>
        <begin position="8"/>
        <end position="32"/>
    </location>
</feature>
<feature type="region of interest" description="Disordered" evidence="1">
    <location>
        <begin position="1003"/>
        <end position="1028"/>
    </location>
</feature>
<dbReference type="Gene3D" id="2.30.29.30">
    <property type="entry name" value="Pleckstrin-homology domain (PH domain)/Phosphotyrosine-binding domain (PTB)"/>
    <property type="match status" value="1"/>
</dbReference>
<dbReference type="OrthoDB" id="5563754at2759"/>
<feature type="compositionally biased region" description="Polar residues" evidence="1">
    <location>
        <begin position="521"/>
        <end position="535"/>
    </location>
</feature>
<feature type="region of interest" description="Disordered" evidence="1">
    <location>
        <begin position="886"/>
        <end position="973"/>
    </location>
</feature>
<feature type="region of interest" description="Disordered" evidence="1">
    <location>
        <begin position="722"/>
        <end position="750"/>
    </location>
</feature>
<evidence type="ECO:0000256" key="1">
    <source>
        <dbReference type="SAM" id="MobiDB-lite"/>
    </source>
</evidence>
<dbReference type="SMART" id="SM00233">
    <property type="entry name" value="PH"/>
    <property type="match status" value="1"/>
</dbReference>
<dbReference type="HOGENOM" id="CLU_005248_1_1_1"/>
<dbReference type="Pfam" id="PF25381">
    <property type="entry name" value="PH_26"/>
    <property type="match status" value="1"/>
</dbReference>
<dbReference type="SUPFAM" id="SSF50729">
    <property type="entry name" value="PH domain-like"/>
    <property type="match status" value="1"/>
</dbReference>
<feature type="compositionally biased region" description="Polar residues" evidence="1">
    <location>
        <begin position="488"/>
        <end position="498"/>
    </location>
</feature>
<feature type="compositionally biased region" description="Polar residues" evidence="1">
    <location>
        <begin position="583"/>
        <end position="594"/>
    </location>
</feature>
<reference evidence="3" key="1">
    <citation type="submission" date="2011-07" db="EMBL/GenBank/DDBJ databases">
        <title>The Genome Sequence of Exophiala (Wangiella) dermatitidis NIH/UT8656.</title>
        <authorList>
            <consortium name="The Broad Institute Genome Sequencing Platform"/>
            <person name="Cuomo C."/>
            <person name="Wang Z."/>
            <person name="Hunicke-Smith S."/>
            <person name="Szanislo P.J."/>
            <person name="Earl A."/>
            <person name="Young S.K."/>
            <person name="Zeng Q."/>
            <person name="Gargeya S."/>
            <person name="Fitzgerald M."/>
            <person name="Haas B."/>
            <person name="Abouelleil A."/>
            <person name="Alvarado L."/>
            <person name="Arachchi H.M."/>
            <person name="Berlin A."/>
            <person name="Brown A."/>
            <person name="Chapman S.B."/>
            <person name="Chen Z."/>
            <person name="Dunbar C."/>
            <person name="Freedman E."/>
            <person name="Gearin G."/>
            <person name="Gellesch M."/>
            <person name="Goldberg J."/>
            <person name="Griggs A."/>
            <person name="Gujja S."/>
            <person name="Heiman D."/>
            <person name="Howarth C."/>
            <person name="Larson L."/>
            <person name="Lui A."/>
            <person name="MacDonald P.J.P."/>
            <person name="Montmayeur A."/>
            <person name="Murphy C."/>
            <person name="Neiman D."/>
            <person name="Pearson M."/>
            <person name="Priest M."/>
            <person name="Roberts A."/>
            <person name="Saif S."/>
            <person name="Shea T."/>
            <person name="Shenoy N."/>
            <person name="Sisk P."/>
            <person name="Stolte C."/>
            <person name="Sykes S."/>
            <person name="Wortman J."/>
            <person name="Nusbaum C."/>
            <person name="Birren B."/>
        </authorList>
    </citation>
    <scope>NUCLEOTIDE SEQUENCE</scope>
    <source>
        <strain evidence="3">NIH/UT8656</strain>
    </source>
</reference>
<dbReference type="AlphaFoldDB" id="H6C9W5"/>
<feature type="compositionally biased region" description="Polar residues" evidence="1">
    <location>
        <begin position="819"/>
        <end position="831"/>
    </location>
</feature>
<feature type="compositionally biased region" description="Polar residues" evidence="1">
    <location>
        <begin position="798"/>
        <end position="811"/>
    </location>
</feature>
<dbReference type="Proteomes" id="UP000007304">
    <property type="component" value="Unassembled WGS sequence"/>
</dbReference>
<accession>H6C9W5</accession>
<feature type="region of interest" description="Disordered" evidence="1">
    <location>
        <begin position="1120"/>
        <end position="1191"/>
    </location>
</feature>
<sequence>MGRLRNLSQSFKAAAFPSSSNNASNQSLSRASPNGQTQIVDKEASSPLPNSPVAPFADTPPPNPAPNRPASRPASMVYTSPSMDFGKENHIEELAPVFSFLSSHANKLYQEGYFLKLNDLDTHGRPYPDRNWVECFAQLVGTVLSLWDAAALDAAGQDGEVAPTFINLADASIKMVGRFAPSRMIEEFVLNHHVQIETLPTRNPDVQPLQNVLSVSTAGKNRYLLHFNSLHSLTQWTAGIRLAMFEHASLQELYTGSLIAGKGKYLNNIRTIMERTKFKTEDWARVRFGAGTPWRRCWCVIEPPDEKEWQKSNKSLKKKSAYEKPSLPKGDIKFYDTKKTKKTTPIATITDAYSAYAIYPQSKPLIDQSTLVKVEGRITIHSKPESKTEGFVFVMPELHPAVSGFEMMLRWLFPVFDVFHLYGRPQRLIADTWDTRGLMFAMPKERRYGYLDIIDVAALIHTPGSDKWSEREWRKQMKDMTSKRMAMTAQSRSSSTLEGQRRNRTLSESRQGVHYDDAASVRSTPSRHQYNQSTDAVFASPKKAATTPLNAGYLAPPQNQQHSRSVSESVAYVSPTKARQQRDNYNPSRLSSEYTDMEPIQPPPAPPAYRYQNKNVAATTELEASDSRYSSDSEGQSPHTHPEDIQEDVRGSTPPAPVAAPPHFQHQAGQVPQKRPEVRPDLRREKSRMSNATLSQMADVNKMVSGAGGAAGQAAVMAWNNGRPDDKEDQGLRGVNTETPHDEREMSANQHPPEAVAAVADGAYTDSPADLRPEYARLPSNSESVIARKPIHRKPVPASTTSLPLPIQHSQPPDDMSPYSASNYDNESSGTPDYDSLPEEAASDIRPRKTRTGVLKTVGDPSLRDYHQVSRSSLQVDIPEINFGTTVVPSLTPGQSRPPTASGIHGRQSPLDHPATAPATPGGTPPSRPPLDERASLGRQTPSDERRLSYVDRISPQPNHARSRSYAWQPAAMTGRQSPSRVLTAEEFVQQRAAAARLPQGYVPRRSFSSGQVERSPSKLQKKRESIVRPSSRNSLLLDYSSHLSAREQEHVARMTGGPLIQVGERSRTPDPSVGLIGAIQAREQEKKNIKDGVAGHMVQEAIAQRQAAERTYGYQQYPGYQSVDPRQSGQWTTPPPSVYWGGAFPAAGPTPMSNVQGPQQHPQQQQQPNAGYNPAYGGPYRPPQGGYVTR</sequence>
<dbReference type="PROSITE" id="PS50003">
    <property type="entry name" value="PH_DOMAIN"/>
    <property type="match status" value="1"/>
</dbReference>
<dbReference type="GeneID" id="20312583"/>
<dbReference type="STRING" id="858893.H6C9W5"/>
<feature type="compositionally biased region" description="Polar residues" evidence="1">
    <location>
        <begin position="1007"/>
        <end position="1019"/>
    </location>
</feature>
<keyword evidence="4" id="KW-1185">Reference proteome</keyword>
<organism evidence="3 4">
    <name type="scientific">Exophiala dermatitidis (strain ATCC 34100 / CBS 525.76 / NIH/UT8656)</name>
    <name type="common">Black yeast</name>
    <name type="synonym">Wangiella dermatitidis</name>
    <dbReference type="NCBI Taxonomy" id="858893"/>
    <lineage>
        <taxon>Eukaryota</taxon>
        <taxon>Fungi</taxon>
        <taxon>Dikarya</taxon>
        <taxon>Ascomycota</taxon>
        <taxon>Pezizomycotina</taxon>
        <taxon>Eurotiomycetes</taxon>
        <taxon>Chaetothyriomycetidae</taxon>
        <taxon>Chaetothyriales</taxon>
        <taxon>Herpotrichiellaceae</taxon>
        <taxon>Exophiala</taxon>
    </lineage>
</organism>